<evidence type="ECO:0000313" key="1">
    <source>
        <dbReference type="EMBL" id="PZX61344.1"/>
    </source>
</evidence>
<dbReference type="EMBL" id="QKZU01000001">
    <property type="protein sequence ID" value="PZX61344.1"/>
    <property type="molecule type" value="Genomic_DNA"/>
</dbReference>
<reference evidence="1 2" key="1">
    <citation type="submission" date="2018-06" db="EMBL/GenBank/DDBJ databases">
        <title>Genomic Encyclopedia of Archaeal and Bacterial Type Strains, Phase II (KMG-II): from individual species to whole genera.</title>
        <authorList>
            <person name="Goeker M."/>
        </authorList>
    </citation>
    <scope>NUCLEOTIDE SEQUENCE [LARGE SCALE GENOMIC DNA]</scope>
    <source>
        <strain evidence="1 2">DSM 22686</strain>
    </source>
</reference>
<accession>A0A2W7RLS9</accession>
<evidence type="ECO:0000313" key="2">
    <source>
        <dbReference type="Proteomes" id="UP000249115"/>
    </source>
</evidence>
<protein>
    <submittedName>
        <fullName evidence="1">Uncharacterized protein</fullName>
    </submittedName>
</protein>
<gene>
    <name evidence="1" type="ORF">LV84_00332</name>
</gene>
<comment type="caution">
    <text evidence="1">The sequence shown here is derived from an EMBL/GenBank/DDBJ whole genome shotgun (WGS) entry which is preliminary data.</text>
</comment>
<dbReference type="Proteomes" id="UP000249115">
    <property type="component" value="Unassembled WGS sequence"/>
</dbReference>
<proteinExistence type="predicted"/>
<sequence length="62" mass="7322">MTITMRTNRERFFKRKNILRFKEDSKKLSLIKLDPVCKKNNSLVEIDANILCINGENISRHS</sequence>
<dbReference type="AlphaFoldDB" id="A0A2W7RLS9"/>
<name>A0A2W7RLS9_9BACT</name>
<organism evidence="1 2">
    <name type="scientific">Algoriphagus ratkowskyi</name>
    <dbReference type="NCBI Taxonomy" id="57028"/>
    <lineage>
        <taxon>Bacteria</taxon>
        <taxon>Pseudomonadati</taxon>
        <taxon>Bacteroidota</taxon>
        <taxon>Cytophagia</taxon>
        <taxon>Cytophagales</taxon>
        <taxon>Cyclobacteriaceae</taxon>
        <taxon>Algoriphagus</taxon>
    </lineage>
</organism>